<dbReference type="Pfam" id="PF00691">
    <property type="entry name" value="OmpA"/>
    <property type="match status" value="1"/>
</dbReference>
<dbReference type="SUPFAM" id="SSF103088">
    <property type="entry name" value="OmpA-like"/>
    <property type="match status" value="1"/>
</dbReference>
<comment type="subcellular location">
    <subcellularLocation>
        <location evidence="1">Cell outer membrane</location>
    </subcellularLocation>
</comment>
<keyword evidence="3" id="KW-0998">Cell outer membrane</keyword>
<dbReference type="InterPro" id="IPR036737">
    <property type="entry name" value="OmpA-like_sf"/>
</dbReference>
<evidence type="ECO:0000259" key="6">
    <source>
        <dbReference type="PROSITE" id="PS51123"/>
    </source>
</evidence>
<evidence type="ECO:0000313" key="8">
    <source>
        <dbReference type="Proteomes" id="UP000652427"/>
    </source>
</evidence>
<organism evidence="7 8">
    <name type="scientific">Parasphingorhabdus flavimaris</name>
    <dbReference type="NCBI Taxonomy" id="266812"/>
    <lineage>
        <taxon>Bacteria</taxon>
        <taxon>Pseudomonadati</taxon>
        <taxon>Pseudomonadota</taxon>
        <taxon>Alphaproteobacteria</taxon>
        <taxon>Sphingomonadales</taxon>
        <taxon>Sphingomonadaceae</taxon>
        <taxon>Parasphingorhabdus</taxon>
    </lineage>
</organism>
<dbReference type="Proteomes" id="UP000652427">
    <property type="component" value="Unassembled WGS sequence"/>
</dbReference>
<keyword evidence="8" id="KW-1185">Reference proteome</keyword>
<evidence type="ECO:0000256" key="3">
    <source>
        <dbReference type="ARBA" id="ARBA00023237"/>
    </source>
</evidence>
<accession>A0ABX2N3U0</accession>
<sequence length="215" mass="23223">MALAQDGALMSLGKAELRGEVESRYDAAVAATLDETVLRSTDSRYYWASETKVQCGIAMGFLKSGTKDADSVSKCEKFALRMVGDPLPPPPPPPVNEIQCTEQMPMYVYFDWDSAAPPPDASATVSLITENSAVCGWNAFSVIGHTDRSGSDSYNFPLSVERAQAVARMMEGAGISASSMTIDGRGETERKVETLDGERNPSNRRVEINAMPATR</sequence>
<feature type="compositionally biased region" description="Basic and acidic residues" evidence="5">
    <location>
        <begin position="184"/>
        <end position="207"/>
    </location>
</feature>
<proteinExistence type="predicted"/>
<dbReference type="Gene3D" id="3.30.1330.60">
    <property type="entry name" value="OmpA-like domain"/>
    <property type="match status" value="1"/>
</dbReference>
<reference evidence="7 8" key="1">
    <citation type="submission" date="2020-06" db="EMBL/GenBank/DDBJ databases">
        <authorList>
            <person name="Kim S.-J."/>
            <person name="Park S.-J."/>
        </authorList>
    </citation>
    <scope>NUCLEOTIDE SEQUENCE [LARGE SCALE GENOMIC DNA]</scope>
    <source>
        <strain evidence="7 8">SW-151</strain>
    </source>
</reference>
<feature type="region of interest" description="Disordered" evidence="5">
    <location>
        <begin position="178"/>
        <end position="215"/>
    </location>
</feature>
<dbReference type="InterPro" id="IPR006664">
    <property type="entry name" value="OMP_bac"/>
</dbReference>
<dbReference type="PRINTS" id="PR01021">
    <property type="entry name" value="OMPADOMAIN"/>
</dbReference>
<dbReference type="PANTHER" id="PTHR30329:SF21">
    <property type="entry name" value="LIPOPROTEIN YIAD-RELATED"/>
    <property type="match status" value="1"/>
</dbReference>
<gene>
    <name evidence="7" type="ORF">HUO14_10755</name>
</gene>
<evidence type="ECO:0000256" key="2">
    <source>
        <dbReference type="ARBA" id="ARBA00023136"/>
    </source>
</evidence>
<evidence type="ECO:0000313" key="7">
    <source>
        <dbReference type="EMBL" id="NVD28381.1"/>
    </source>
</evidence>
<dbReference type="InterPro" id="IPR006665">
    <property type="entry name" value="OmpA-like"/>
</dbReference>
<name>A0ABX2N3U0_9SPHN</name>
<dbReference type="EMBL" id="JABWMH010000003">
    <property type="protein sequence ID" value="NVD28381.1"/>
    <property type="molecule type" value="Genomic_DNA"/>
</dbReference>
<dbReference type="CDD" id="cd07185">
    <property type="entry name" value="OmpA_C-like"/>
    <property type="match status" value="1"/>
</dbReference>
<dbReference type="PROSITE" id="PS51123">
    <property type="entry name" value="OMPA_2"/>
    <property type="match status" value="1"/>
</dbReference>
<evidence type="ECO:0000256" key="4">
    <source>
        <dbReference type="PROSITE-ProRule" id="PRU00473"/>
    </source>
</evidence>
<keyword evidence="2 4" id="KW-0472">Membrane</keyword>
<evidence type="ECO:0000256" key="5">
    <source>
        <dbReference type="SAM" id="MobiDB-lite"/>
    </source>
</evidence>
<evidence type="ECO:0000256" key="1">
    <source>
        <dbReference type="ARBA" id="ARBA00004442"/>
    </source>
</evidence>
<dbReference type="PANTHER" id="PTHR30329">
    <property type="entry name" value="STATOR ELEMENT OF FLAGELLAR MOTOR COMPLEX"/>
    <property type="match status" value="1"/>
</dbReference>
<protein>
    <submittedName>
        <fullName evidence="7">OmpA family protein</fullName>
    </submittedName>
</protein>
<dbReference type="InterPro" id="IPR050330">
    <property type="entry name" value="Bact_OuterMem_StrucFunc"/>
</dbReference>
<comment type="caution">
    <text evidence="7">The sequence shown here is derived from an EMBL/GenBank/DDBJ whole genome shotgun (WGS) entry which is preliminary data.</text>
</comment>
<feature type="domain" description="OmpA-like" evidence="6">
    <location>
        <begin position="97"/>
        <end position="214"/>
    </location>
</feature>